<dbReference type="Gene3D" id="3.40.50.2000">
    <property type="entry name" value="Glycogen Phosphorylase B"/>
    <property type="match status" value="2"/>
</dbReference>
<dbReference type="PANTHER" id="PTHR12526">
    <property type="entry name" value="GLYCOSYLTRANSFERASE"/>
    <property type="match status" value="1"/>
</dbReference>
<dbReference type="RefSeq" id="WP_184383508.1">
    <property type="nucleotide sequence ID" value="NZ_JACIDJ010000002.1"/>
</dbReference>
<evidence type="ECO:0000256" key="2">
    <source>
        <dbReference type="ARBA" id="ARBA00022679"/>
    </source>
</evidence>
<evidence type="ECO:0000259" key="3">
    <source>
        <dbReference type="Pfam" id="PF00534"/>
    </source>
</evidence>
<gene>
    <name evidence="4" type="ORF">GGQ83_001885</name>
</gene>
<dbReference type="Pfam" id="PF00534">
    <property type="entry name" value="Glycos_transf_1"/>
    <property type="match status" value="1"/>
</dbReference>
<evidence type="ECO:0000256" key="1">
    <source>
        <dbReference type="ARBA" id="ARBA00022676"/>
    </source>
</evidence>
<name>A0A840A8R7_9PROT</name>
<dbReference type="CDD" id="cd03801">
    <property type="entry name" value="GT4_PimA-like"/>
    <property type="match status" value="1"/>
</dbReference>
<accession>A0A840A8R7</accession>
<sequence length="368" mass="38863">MTKPPAPHVLQAVACGGTRDAIEEVALFHARGLVEMGARVTTLAKLPAPRMEAHRDSGATVVHVGMLDTTLSAANPWLVLRLAWRMRREAVRGVLIHTGKAYPLLRLAAPRGVPLISVCHGPNFGLRLGADIILCLNAEQEARVRAALGPRAAGKRILVLPNPSVLPDMDPLPAPASRLMGATARGEVVVGFLGQLRAVKGLDLLVEAAASLVAEGVKLRLRIGGTGEARAAMEAEAARRGIMDRVEFLGWVEDRAAFFAGVDIFACPSRDEPFGLVAAQAMLLGVPVVASDAAGFRAQITPNETGLLVPRGDAGALAAAIRAVMEAPEAARDMAAAAQRQASAQGDRRRVAEHILAEIEEWRAARAQ</sequence>
<organism evidence="4 5">
    <name type="scientific">Roseococcus suduntuyensis</name>
    <dbReference type="NCBI Taxonomy" id="455361"/>
    <lineage>
        <taxon>Bacteria</taxon>
        <taxon>Pseudomonadati</taxon>
        <taxon>Pseudomonadota</taxon>
        <taxon>Alphaproteobacteria</taxon>
        <taxon>Acetobacterales</taxon>
        <taxon>Roseomonadaceae</taxon>
        <taxon>Roseococcus</taxon>
    </lineage>
</organism>
<keyword evidence="1" id="KW-0328">Glycosyltransferase</keyword>
<dbReference type="GO" id="GO:0016757">
    <property type="term" value="F:glycosyltransferase activity"/>
    <property type="evidence" value="ECO:0007669"/>
    <property type="project" value="UniProtKB-KW"/>
</dbReference>
<comment type="caution">
    <text evidence="4">The sequence shown here is derived from an EMBL/GenBank/DDBJ whole genome shotgun (WGS) entry which is preliminary data.</text>
</comment>
<evidence type="ECO:0000313" key="5">
    <source>
        <dbReference type="Proteomes" id="UP000553193"/>
    </source>
</evidence>
<protein>
    <recommendedName>
        <fullName evidence="3">Glycosyl transferase family 1 domain-containing protein</fullName>
    </recommendedName>
</protein>
<dbReference type="AlphaFoldDB" id="A0A840A8R7"/>
<dbReference type="EMBL" id="JACIDJ010000002">
    <property type="protein sequence ID" value="MBB3898448.1"/>
    <property type="molecule type" value="Genomic_DNA"/>
</dbReference>
<dbReference type="PANTHER" id="PTHR12526:SF510">
    <property type="entry name" value="D-INOSITOL 3-PHOSPHATE GLYCOSYLTRANSFERASE"/>
    <property type="match status" value="1"/>
</dbReference>
<keyword evidence="5" id="KW-1185">Reference proteome</keyword>
<dbReference type="Proteomes" id="UP000553193">
    <property type="component" value="Unassembled WGS sequence"/>
</dbReference>
<evidence type="ECO:0000313" key="4">
    <source>
        <dbReference type="EMBL" id="MBB3898448.1"/>
    </source>
</evidence>
<keyword evidence="2" id="KW-0808">Transferase</keyword>
<dbReference type="InterPro" id="IPR001296">
    <property type="entry name" value="Glyco_trans_1"/>
</dbReference>
<reference evidence="4 5" key="1">
    <citation type="submission" date="2020-08" db="EMBL/GenBank/DDBJ databases">
        <title>Genomic Encyclopedia of Type Strains, Phase IV (KMG-IV): sequencing the most valuable type-strain genomes for metagenomic binning, comparative biology and taxonomic classification.</title>
        <authorList>
            <person name="Goeker M."/>
        </authorList>
    </citation>
    <scope>NUCLEOTIDE SEQUENCE [LARGE SCALE GENOMIC DNA]</scope>
    <source>
        <strain evidence="4 5">DSM 19979</strain>
    </source>
</reference>
<feature type="domain" description="Glycosyl transferase family 1" evidence="3">
    <location>
        <begin position="186"/>
        <end position="340"/>
    </location>
</feature>
<proteinExistence type="predicted"/>
<dbReference type="SUPFAM" id="SSF53756">
    <property type="entry name" value="UDP-Glycosyltransferase/glycogen phosphorylase"/>
    <property type="match status" value="1"/>
</dbReference>